<dbReference type="OrthoDB" id="4617788at2"/>
<comment type="caution">
    <text evidence="2">The sequence shown here is derived from an EMBL/GenBank/DDBJ whole genome shotgun (WGS) entry which is preliminary data.</text>
</comment>
<name>A0A1A3BPZ1_MYCAS</name>
<feature type="transmembrane region" description="Helical" evidence="1">
    <location>
        <begin position="111"/>
        <end position="130"/>
    </location>
</feature>
<dbReference type="RefSeq" id="WP_065123103.1">
    <property type="nucleotide sequence ID" value="NZ_LZKQ01000287.1"/>
</dbReference>
<gene>
    <name evidence="2" type="ORF">A9X01_04135</name>
</gene>
<dbReference type="STRING" id="1790.A5645_01500"/>
<dbReference type="Proteomes" id="UP000093795">
    <property type="component" value="Unassembled WGS sequence"/>
</dbReference>
<sequence>MTGTGLYGSLAVVSLVLMLIAACFAAAYVRRLSKQPTTPLSEEPGRARVVVQKLRHREPMSQDEREYAKQVVTNRGSLLALSIPGMMFLLGCFYVFGSLEHLHGARPSERTFLGLIPILASTNLALRMLSSAKLKRRLKKAGS</sequence>
<feature type="transmembrane region" description="Helical" evidence="1">
    <location>
        <begin position="6"/>
        <end position="29"/>
    </location>
</feature>
<evidence type="ECO:0000256" key="1">
    <source>
        <dbReference type="SAM" id="Phobius"/>
    </source>
</evidence>
<proteinExistence type="predicted"/>
<keyword evidence="1" id="KW-0812">Transmembrane</keyword>
<dbReference type="AlphaFoldDB" id="A0A1A3BPZ1"/>
<keyword evidence="1" id="KW-0472">Membrane</keyword>
<dbReference type="EMBL" id="LZKQ01000287">
    <property type="protein sequence ID" value="OBI76012.1"/>
    <property type="molecule type" value="Genomic_DNA"/>
</dbReference>
<organism evidence="2 3">
    <name type="scientific">Mycobacterium asiaticum</name>
    <dbReference type="NCBI Taxonomy" id="1790"/>
    <lineage>
        <taxon>Bacteria</taxon>
        <taxon>Bacillati</taxon>
        <taxon>Actinomycetota</taxon>
        <taxon>Actinomycetes</taxon>
        <taxon>Mycobacteriales</taxon>
        <taxon>Mycobacteriaceae</taxon>
        <taxon>Mycobacterium</taxon>
    </lineage>
</organism>
<protein>
    <submittedName>
        <fullName evidence="2">Uncharacterized protein</fullName>
    </submittedName>
</protein>
<keyword evidence="1" id="KW-1133">Transmembrane helix</keyword>
<evidence type="ECO:0000313" key="2">
    <source>
        <dbReference type="EMBL" id="OBI76012.1"/>
    </source>
</evidence>
<evidence type="ECO:0000313" key="3">
    <source>
        <dbReference type="Proteomes" id="UP000093795"/>
    </source>
</evidence>
<reference evidence="2 3" key="1">
    <citation type="submission" date="2016-06" db="EMBL/GenBank/DDBJ databases">
        <authorList>
            <person name="Kjaerup R.B."/>
            <person name="Dalgaard T.S."/>
            <person name="Juul-Madsen H.R."/>
        </authorList>
    </citation>
    <scope>NUCLEOTIDE SEQUENCE [LARGE SCALE GENOMIC DNA]</scope>
    <source>
        <strain evidence="2 3">1081914.2</strain>
    </source>
</reference>
<accession>A0A1A3BPZ1</accession>
<feature type="transmembrane region" description="Helical" evidence="1">
    <location>
        <begin position="78"/>
        <end position="99"/>
    </location>
</feature>